<dbReference type="Pfam" id="PF00535">
    <property type="entry name" value="Glycos_transf_2"/>
    <property type="match status" value="1"/>
</dbReference>
<evidence type="ECO:0000259" key="3">
    <source>
        <dbReference type="Pfam" id="PF00535"/>
    </source>
</evidence>
<proteinExistence type="predicted"/>
<gene>
    <name evidence="4" type="ORF">H9L15_11625</name>
</gene>
<evidence type="ECO:0000256" key="2">
    <source>
        <dbReference type="ARBA" id="ARBA00022679"/>
    </source>
</evidence>
<dbReference type="PANTHER" id="PTHR22916">
    <property type="entry name" value="GLYCOSYLTRANSFERASE"/>
    <property type="match status" value="1"/>
</dbReference>
<sequence length="85" mass="9363">MAAASRVSVISSFFNAEDFLAECVQSVLEQDFADLELILVDDGSEDRSSQIALSFAASDERVRYLEHPGHQNRGTCASRNLGLRE</sequence>
<dbReference type="InterPro" id="IPR029044">
    <property type="entry name" value="Nucleotide-diphossugar_trans"/>
</dbReference>
<dbReference type="CDD" id="cd00761">
    <property type="entry name" value="Glyco_tranf_GTA_type"/>
    <property type="match status" value="1"/>
</dbReference>
<feature type="domain" description="Glycosyltransferase 2-like" evidence="3">
    <location>
        <begin position="8"/>
        <end position="84"/>
    </location>
</feature>
<evidence type="ECO:0000313" key="5">
    <source>
        <dbReference type="Proteomes" id="UP000516134"/>
    </source>
</evidence>
<dbReference type="Gene3D" id="3.90.550.10">
    <property type="entry name" value="Spore Coat Polysaccharide Biosynthesis Protein SpsA, Chain A"/>
    <property type="match status" value="1"/>
</dbReference>
<keyword evidence="2" id="KW-0808">Transferase</keyword>
<dbReference type="RefSeq" id="WP_187714183.1">
    <property type="nucleotide sequence ID" value="NZ_CP060780.1"/>
</dbReference>
<keyword evidence="1" id="KW-0328">Glycosyltransferase</keyword>
<keyword evidence="5" id="KW-1185">Reference proteome</keyword>
<dbReference type="EMBL" id="CP060780">
    <property type="protein sequence ID" value="QNP42751.1"/>
    <property type="molecule type" value="Genomic_DNA"/>
</dbReference>
<dbReference type="InterPro" id="IPR001173">
    <property type="entry name" value="Glyco_trans_2-like"/>
</dbReference>
<reference evidence="4 5" key="1">
    <citation type="submission" date="2020-08" db="EMBL/GenBank/DDBJ databases">
        <title>Genome sequence of Sphingomonas daechungensis KACC 18115T.</title>
        <authorList>
            <person name="Hyun D.-W."/>
            <person name="Bae J.-W."/>
        </authorList>
    </citation>
    <scope>NUCLEOTIDE SEQUENCE [LARGE SCALE GENOMIC DNA]</scope>
    <source>
        <strain evidence="4 5">KACC 18115</strain>
    </source>
</reference>
<dbReference type="SUPFAM" id="SSF53448">
    <property type="entry name" value="Nucleotide-diphospho-sugar transferases"/>
    <property type="match status" value="1"/>
</dbReference>
<protein>
    <submittedName>
        <fullName evidence="4">Glycosyltransferase family 2 protein</fullName>
    </submittedName>
</protein>
<evidence type="ECO:0000313" key="4">
    <source>
        <dbReference type="EMBL" id="QNP42751.1"/>
    </source>
</evidence>
<evidence type="ECO:0000256" key="1">
    <source>
        <dbReference type="ARBA" id="ARBA00022676"/>
    </source>
</evidence>
<name>A0ABX6SZM7_9SPHN</name>
<dbReference type="PANTHER" id="PTHR22916:SF51">
    <property type="entry name" value="GLYCOSYLTRANSFERASE EPSH-RELATED"/>
    <property type="match status" value="1"/>
</dbReference>
<organism evidence="4 5">
    <name type="scientific">Sphingomonas daechungensis</name>
    <dbReference type="NCBI Taxonomy" id="1176646"/>
    <lineage>
        <taxon>Bacteria</taxon>
        <taxon>Pseudomonadati</taxon>
        <taxon>Pseudomonadota</taxon>
        <taxon>Alphaproteobacteria</taxon>
        <taxon>Sphingomonadales</taxon>
        <taxon>Sphingomonadaceae</taxon>
        <taxon>Sphingomonas</taxon>
    </lineage>
</organism>
<dbReference type="Proteomes" id="UP000516134">
    <property type="component" value="Chromosome"/>
</dbReference>
<accession>A0ABX6SZM7</accession>